<evidence type="ECO:0000313" key="2">
    <source>
        <dbReference type="Proteomes" id="UP000886998"/>
    </source>
</evidence>
<evidence type="ECO:0000313" key="1">
    <source>
        <dbReference type="EMBL" id="GFY66465.1"/>
    </source>
</evidence>
<name>A0A8X6Y8U7_9ARAC</name>
<organism evidence="1 2">
    <name type="scientific">Trichonephila inaurata madagascariensis</name>
    <dbReference type="NCBI Taxonomy" id="2747483"/>
    <lineage>
        <taxon>Eukaryota</taxon>
        <taxon>Metazoa</taxon>
        <taxon>Ecdysozoa</taxon>
        <taxon>Arthropoda</taxon>
        <taxon>Chelicerata</taxon>
        <taxon>Arachnida</taxon>
        <taxon>Araneae</taxon>
        <taxon>Araneomorphae</taxon>
        <taxon>Entelegynae</taxon>
        <taxon>Araneoidea</taxon>
        <taxon>Nephilidae</taxon>
        <taxon>Trichonephila</taxon>
        <taxon>Trichonephila inaurata</taxon>
    </lineage>
</organism>
<proteinExistence type="predicted"/>
<comment type="caution">
    <text evidence="1">The sequence shown here is derived from an EMBL/GenBank/DDBJ whole genome shotgun (WGS) entry which is preliminary data.</text>
</comment>
<gene>
    <name evidence="1" type="ORF">TNIN_101221</name>
</gene>
<sequence>MPDFNAFYESLFSDGRQEEEPMNWEDVPFSPRRAPLFLPVSPGLGPSSRSEVRQPSLDIINAFRSRITFIFLKVTL</sequence>
<keyword evidence="2" id="KW-1185">Reference proteome</keyword>
<dbReference type="Proteomes" id="UP000886998">
    <property type="component" value="Unassembled WGS sequence"/>
</dbReference>
<dbReference type="AlphaFoldDB" id="A0A8X6Y8U7"/>
<accession>A0A8X6Y8U7</accession>
<reference evidence="1" key="1">
    <citation type="submission" date="2020-08" db="EMBL/GenBank/DDBJ databases">
        <title>Multicomponent nature underlies the extraordinary mechanical properties of spider dragline silk.</title>
        <authorList>
            <person name="Kono N."/>
            <person name="Nakamura H."/>
            <person name="Mori M."/>
            <person name="Yoshida Y."/>
            <person name="Ohtoshi R."/>
            <person name="Malay A.D."/>
            <person name="Moran D.A.P."/>
            <person name="Tomita M."/>
            <person name="Numata K."/>
            <person name="Arakawa K."/>
        </authorList>
    </citation>
    <scope>NUCLEOTIDE SEQUENCE</scope>
</reference>
<protein>
    <submittedName>
        <fullName evidence="1">Uncharacterized protein</fullName>
    </submittedName>
</protein>
<dbReference type="EMBL" id="BMAV01016056">
    <property type="protein sequence ID" value="GFY66465.1"/>
    <property type="molecule type" value="Genomic_DNA"/>
</dbReference>